<dbReference type="eggNOG" id="COG1345">
    <property type="taxonomic scope" value="Bacteria"/>
</dbReference>
<dbReference type="AlphaFoldDB" id="W0V8E8"/>
<evidence type="ECO:0000256" key="1">
    <source>
        <dbReference type="ARBA" id="ARBA00009764"/>
    </source>
</evidence>
<dbReference type="PANTHER" id="PTHR30288">
    <property type="entry name" value="FLAGELLAR CAP/ASSEMBLY PROTEIN FLID"/>
    <property type="match status" value="1"/>
</dbReference>
<comment type="similarity">
    <text evidence="1 5">Belongs to the FliD family.</text>
</comment>
<sequence>MFNSTINKYSAQNTPQPQSQISADVYAKVERVMSTQTKGVSKVNDALTRDQTKLSGLGQLQAALAKFQSIAQGLSGNGLATSASSSTKGILNAITGGKSVAGTYDIDVKQLAQGQTLTSGPQKAADTVIGTGAPAVIKIEFGTNDGKDFKPGEGKSQTITIKSGNNTLQGIAAAMKEAGIDASVVKGDSGYTLAINGKTGAENSMRISVTGDAAVSDLLTYSPGSAKGMTQNQKAQDALLTVNGKEVKSASNTLDKAIEGVKVELTGAGKTSLTIARDPKEIAANVGKLIDAYNELNTKMQSLQKGALKSDTALNQVTSQMQQVLRAATNGVPTSVLAKAGITFGKDGSLALDDKKLKSAIEADPEGISKLFTDNGNGVADKFAAKVAELTGDKGTLRREVTAVNKDITSLTSKKAEISKALTTQANALVKLYSQQEAAGNSGLPGFAGGGKSLFDFMA</sequence>
<evidence type="ECO:0000256" key="4">
    <source>
        <dbReference type="ARBA" id="ARBA00023143"/>
    </source>
</evidence>
<dbReference type="KEGG" id="jag:GJA_3260"/>
<dbReference type="OrthoDB" id="8771769at2"/>
<dbReference type="GO" id="GO:0009424">
    <property type="term" value="C:bacterial-type flagellum hook"/>
    <property type="evidence" value="ECO:0007669"/>
    <property type="project" value="UniProtKB-UniRule"/>
</dbReference>
<keyword evidence="8" id="KW-0969">Cilium</keyword>
<organism evidence="8 9">
    <name type="scientific">Janthinobacterium agaricidamnosum NBRC 102515 = DSM 9628</name>
    <dbReference type="NCBI Taxonomy" id="1349767"/>
    <lineage>
        <taxon>Bacteria</taxon>
        <taxon>Pseudomonadati</taxon>
        <taxon>Pseudomonadota</taxon>
        <taxon>Betaproteobacteria</taxon>
        <taxon>Burkholderiales</taxon>
        <taxon>Oxalobacteraceae</taxon>
        <taxon>Janthinobacterium</taxon>
    </lineage>
</organism>
<keyword evidence="5" id="KW-0964">Secreted</keyword>
<evidence type="ECO:0000259" key="7">
    <source>
        <dbReference type="Pfam" id="PF07195"/>
    </source>
</evidence>
<dbReference type="Proteomes" id="UP000027604">
    <property type="component" value="Chromosome I"/>
</dbReference>
<keyword evidence="4 5" id="KW-0975">Bacterial flagellum</keyword>
<gene>
    <name evidence="8" type="ORF">GJA_3260</name>
</gene>
<comment type="subunit">
    <text evidence="2 5">Homopentamer.</text>
</comment>
<dbReference type="Pfam" id="PF02465">
    <property type="entry name" value="FliD_N"/>
    <property type="match status" value="1"/>
</dbReference>
<evidence type="ECO:0000256" key="2">
    <source>
        <dbReference type="ARBA" id="ARBA00011255"/>
    </source>
</evidence>
<feature type="domain" description="Flagellar hook-associated protein 2 C-terminal" evidence="7">
    <location>
        <begin position="235"/>
        <end position="436"/>
    </location>
</feature>
<comment type="function">
    <text evidence="5">Required for morphogenesis and for the elongation of the flagellar filament by facilitating polymerization of the flagellin monomers at the tip of growing filament. Forms a capping structure, which prevents flagellin subunits (transported through the central channel of the flagellum) from leaking out without polymerization at the distal end.</text>
</comment>
<dbReference type="GO" id="GO:0009421">
    <property type="term" value="C:bacterial-type flagellum filament cap"/>
    <property type="evidence" value="ECO:0007669"/>
    <property type="project" value="InterPro"/>
</dbReference>
<keyword evidence="8" id="KW-0966">Cell projection</keyword>
<evidence type="ECO:0000256" key="5">
    <source>
        <dbReference type="RuleBase" id="RU362066"/>
    </source>
</evidence>
<dbReference type="GO" id="GO:0007155">
    <property type="term" value="P:cell adhesion"/>
    <property type="evidence" value="ECO:0007669"/>
    <property type="project" value="InterPro"/>
</dbReference>
<keyword evidence="8" id="KW-0282">Flagellum</keyword>
<reference evidence="8 9" key="1">
    <citation type="journal article" date="2015" name="Genome Announc.">
        <title>Genome Sequence of Mushroom Soft-Rot Pathogen Janthinobacterium agaricidamnosum.</title>
        <authorList>
            <person name="Graupner K."/>
            <person name="Lackner G."/>
            <person name="Hertweck C."/>
        </authorList>
    </citation>
    <scope>NUCLEOTIDE SEQUENCE [LARGE SCALE GENOMIC DNA]</scope>
    <source>
        <strain evidence="9">NBRC 102515 / DSM 9628</strain>
    </source>
</reference>
<dbReference type="InterPro" id="IPR010809">
    <property type="entry name" value="FliD_C"/>
</dbReference>
<protein>
    <recommendedName>
        <fullName evidence="5">Flagellar hook-associated protein 2</fullName>
        <shortName evidence="5">HAP2</shortName>
    </recommendedName>
    <alternativeName>
        <fullName evidence="5">Flagellar cap protein</fullName>
    </alternativeName>
</protein>
<dbReference type="PANTHER" id="PTHR30288:SF0">
    <property type="entry name" value="FLAGELLAR HOOK-ASSOCIATED PROTEIN 2"/>
    <property type="match status" value="1"/>
</dbReference>
<evidence type="ECO:0000256" key="3">
    <source>
        <dbReference type="ARBA" id="ARBA00023054"/>
    </source>
</evidence>
<dbReference type="EMBL" id="HG322949">
    <property type="protein sequence ID" value="CDG83880.1"/>
    <property type="molecule type" value="Genomic_DNA"/>
</dbReference>
<dbReference type="Pfam" id="PF07195">
    <property type="entry name" value="FliD_C"/>
    <property type="match status" value="1"/>
</dbReference>
<accession>W0V8E8</accession>
<proteinExistence type="inferred from homology"/>
<dbReference type="PATRIC" id="fig|1349767.4.peg.5049"/>
<evidence type="ECO:0000313" key="9">
    <source>
        <dbReference type="Proteomes" id="UP000027604"/>
    </source>
</evidence>
<evidence type="ECO:0000313" key="8">
    <source>
        <dbReference type="EMBL" id="CDG83880.1"/>
    </source>
</evidence>
<dbReference type="GO" id="GO:0071973">
    <property type="term" value="P:bacterial-type flagellum-dependent cell motility"/>
    <property type="evidence" value="ECO:0007669"/>
    <property type="project" value="TreeGrafter"/>
</dbReference>
<dbReference type="RefSeq" id="WP_038493614.1">
    <property type="nucleotide sequence ID" value="NZ_BCTH01000027.1"/>
</dbReference>
<dbReference type="GO" id="GO:0005576">
    <property type="term" value="C:extracellular region"/>
    <property type="evidence" value="ECO:0007669"/>
    <property type="project" value="UniProtKB-SubCell"/>
</dbReference>
<evidence type="ECO:0000259" key="6">
    <source>
        <dbReference type="Pfam" id="PF02465"/>
    </source>
</evidence>
<feature type="domain" description="Flagellar hook-associated protein 2 N-terminal" evidence="6">
    <location>
        <begin position="24"/>
        <end position="115"/>
    </location>
</feature>
<dbReference type="STRING" id="1349767.GJA_3260"/>
<dbReference type="HOGENOM" id="CLU_619362_0_0_4"/>
<keyword evidence="3" id="KW-0175">Coiled coil</keyword>
<dbReference type="InterPro" id="IPR040026">
    <property type="entry name" value="FliD"/>
</dbReference>
<dbReference type="InterPro" id="IPR003481">
    <property type="entry name" value="FliD_N"/>
</dbReference>
<keyword evidence="9" id="KW-1185">Reference proteome</keyword>
<comment type="subcellular location">
    <subcellularLocation>
        <location evidence="5">Secreted</location>
    </subcellularLocation>
    <subcellularLocation>
        <location evidence="5">Bacterial flagellum</location>
    </subcellularLocation>
</comment>
<name>W0V8E8_9BURK</name>